<reference evidence="1" key="1">
    <citation type="submission" date="2018-06" db="EMBL/GenBank/DDBJ databases">
        <authorList>
            <person name="Zhirakovskaya E."/>
        </authorList>
    </citation>
    <scope>NUCLEOTIDE SEQUENCE</scope>
</reference>
<protein>
    <submittedName>
        <fullName evidence="1">Uncharacterized protein</fullName>
    </submittedName>
</protein>
<dbReference type="AlphaFoldDB" id="A0A3B1C3D2"/>
<sequence>METQKETIDRIERESNNMACEGSGSRMRLIFIPVLVFMRSLFLKGALFRGVAGLKEAVNEWALYFMTESKRYEKSYADDSEMKKRCRNFG</sequence>
<proteinExistence type="predicted"/>
<accession>A0A3B1C3D2</accession>
<evidence type="ECO:0000313" key="1">
    <source>
        <dbReference type="EMBL" id="VAX21231.1"/>
    </source>
</evidence>
<organism evidence="1">
    <name type="scientific">hydrothermal vent metagenome</name>
    <dbReference type="NCBI Taxonomy" id="652676"/>
    <lineage>
        <taxon>unclassified sequences</taxon>
        <taxon>metagenomes</taxon>
        <taxon>ecological metagenomes</taxon>
    </lineage>
</organism>
<name>A0A3B1C3D2_9ZZZZ</name>
<gene>
    <name evidence="1" type="ORF">MNBD_NITROSPINAE01-1265</name>
</gene>
<dbReference type="EMBL" id="UOGC01000116">
    <property type="protein sequence ID" value="VAX21231.1"/>
    <property type="molecule type" value="Genomic_DNA"/>
</dbReference>